<proteinExistence type="predicted"/>
<evidence type="ECO:0000313" key="2">
    <source>
        <dbReference type="Proteomes" id="UP001152320"/>
    </source>
</evidence>
<comment type="caution">
    <text evidence="1">The sequence shown here is derived from an EMBL/GenBank/DDBJ whole genome shotgun (WGS) entry which is preliminary data.</text>
</comment>
<dbReference type="Proteomes" id="UP001152320">
    <property type="component" value="Chromosome 12"/>
</dbReference>
<accession>A0A9Q1BSZ3</accession>
<name>A0A9Q1BSZ3_HOLLE</name>
<keyword evidence="2" id="KW-1185">Reference proteome</keyword>
<organism evidence="1 2">
    <name type="scientific">Holothuria leucospilota</name>
    <name type="common">Black long sea cucumber</name>
    <name type="synonym">Mertensiothuria leucospilota</name>
    <dbReference type="NCBI Taxonomy" id="206669"/>
    <lineage>
        <taxon>Eukaryota</taxon>
        <taxon>Metazoa</taxon>
        <taxon>Echinodermata</taxon>
        <taxon>Eleutherozoa</taxon>
        <taxon>Echinozoa</taxon>
        <taxon>Holothuroidea</taxon>
        <taxon>Aspidochirotacea</taxon>
        <taxon>Aspidochirotida</taxon>
        <taxon>Holothuriidae</taxon>
        <taxon>Holothuria</taxon>
    </lineage>
</organism>
<reference evidence="1" key="1">
    <citation type="submission" date="2021-10" db="EMBL/GenBank/DDBJ databases">
        <title>Tropical sea cucumber genome reveals ecological adaptation and Cuvierian tubules defense mechanism.</title>
        <authorList>
            <person name="Chen T."/>
        </authorList>
    </citation>
    <scope>NUCLEOTIDE SEQUENCE</scope>
    <source>
        <strain evidence="1">Nanhai2018</strain>
        <tissue evidence="1">Muscle</tissue>
    </source>
</reference>
<dbReference type="EMBL" id="JAIZAY010000012">
    <property type="protein sequence ID" value="KAJ8032016.1"/>
    <property type="molecule type" value="Genomic_DNA"/>
</dbReference>
<protein>
    <submittedName>
        <fullName evidence="1">Uncharacterized protein</fullName>
    </submittedName>
</protein>
<gene>
    <name evidence="1" type="ORF">HOLleu_25416</name>
</gene>
<evidence type="ECO:0000313" key="1">
    <source>
        <dbReference type="EMBL" id="KAJ8032016.1"/>
    </source>
</evidence>
<sequence>MCIGLSYIITQEYLFGVCVCGYGQSHIEIKMADSDPPRKKPKKFISDFFIAQDLHCMDDDEWTGKEYGAYTMANKLANATGVQLCIPRLAARQIHRNNVAANNAVD</sequence>
<dbReference type="AlphaFoldDB" id="A0A9Q1BSZ3"/>